<keyword evidence="2" id="KW-1185">Reference proteome</keyword>
<protein>
    <submittedName>
        <fullName evidence="1">Uncharacterized protein</fullName>
    </submittedName>
</protein>
<evidence type="ECO:0000313" key="1">
    <source>
        <dbReference type="EMBL" id="SNZ12287.1"/>
    </source>
</evidence>
<dbReference type="Proteomes" id="UP000219453">
    <property type="component" value="Unassembled WGS sequence"/>
</dbReference>
<sequence>MLERLTSTCEGEDCDRALDDEHLMLAMETESGTRRAYECDCGAVTITVVREQ</sequence>
<dbReference type="AlphaFoldDB" id="A0A285NTE7"/>
<gene>
    <name evidence="1" type="ORF">SAMN06269185_1592</name>
</gene>
<dbReference type="EMBL" id="OBEJ01000002">
    <property type="protein sequence ID" value="SNZ12287.1"/>
    <property type="molecule type" value="Genomic_DNA"/>
</dbReference>
<organism evidence="1 2">
    <name type="scientific">Natronoarchaeum philippinense</name>
    <dbReference type="NCBI Taxonomy" id="558529"/>
    <lineage>
        <taxon>Archaea</taxon>
        <taxon>Methanobacteriati</taxon>
        <taxon>Methanobacteriota</taxon>
        <taxon>Stenosarchaea group</taxon>
        <taxon>Halobacteria</taxon>
        <taxon>Halobacteriales</taxon>
        <taxon>Natronoarchaeaceae</taxon>
    </lineage>
</organism>
<reference evidence="2" key="1">
    <citation type="submission" date="2017-09" db="EMBL/GenBank/DDBJ databases">
        <authorList>
            <person name="Varghese N."/>
            <person name="Submissions S."/>
        </authorList>
    </citation>
    <scope>NUCLEOTIDE SEQUENCE [LARGE SCALE GENOMIC DNA]</scope>
    <source>
        <strain evidence="2">DSM 27208</strain>
    </source>
</reference>
<proteinExistence type="predicted"/>
<name>A0A285NTE7_NATPI</name>
<accession>A0A285NTE7</accession>
<dbReference type="OrthoDB" id="198910at2157"/>
<dbReference type="RefSeq" id="WP_179747429.1">
    <property type="nucleotide sequence ID" value="NZ_OBEJ01000002.1"/>
</dbReference>
<evidence type="ECO:0000313" key="2">
    <source>
        <dbReference type="Proteomes" id="UP000219453"/>
    </source>
</evidence>